<dbReference type="InterPro" id="IPR011701">
    <property type="entry name" value="MFS"/>
</dbReference>
<evidence type="ECO:0000259" key="7">
    <source>
        <dbReference type="PROSITE" id="PS50850"/>
    </source>
</evidence>
<dbReference type="Pfam" id="PF07690">
    <property type="entry name" value="MFS_1"/>
    <property type="match status" value="1"/>
</dbReference>
<evidence type="ECO:0000313" key="8">
    <source>
        <dbReference type="EMBL" id="KLV18914.1"/>
    </source>
</evidence>
<proteinExistence type="predicted"/>
<dbReference type="Proteomes" id="UP000036045">
    <property type="component" value="Unassembled WGS sequence"/>
</dbReference>
<keyword evidence="9" id="KW-1185">Reference proteome</keyword>
<keyword evidence="3" id="KW-1003">Cell membrane</keyword>
<keyword evidence="6" id="KW-0472">Membrane</keyword>
<reference evidence="8 9" key="1">
    <citation type="submission" date="2015-05" db="EMBL/GenBank/DDBJ databases">
        <title>Whole genome sequence and identification of bacterial endophytes from Costus igneus.</title>
        <authorList>
            <person name="Lee Y.P."/>
            <person name="Gan H.M."/>
            <person name="Eng W."/>
            <person name="Wheatley M.S."/>
            <person name="Caraballo A."/>
            <person name="Polter S."/>
            <person name="Savka M.A."/>
            <person name="Hudson A.O."/>
        </authorList>
    </citation>
    <scope>NUCLEOTIDE SEQUENCE [LARGE SCALE GENOMIC DNA]</scope>
    <source>
        <strain evidence="8 9">RIT379</strain>
    </source>
</reference>
<gene>
    <name evidence="8" type="ORF">ABW02_24050</name>
</gene>
<evidence type="ECO:0000256" key="5">
    <source>
        <dbReference type="ARBA" id="ARBA00022989"/>
    </source>
</evidence>
<feature type="domain" description="Major facilitator superfamily (MFS) profile" evidence="7">
    <location>
        <begin position="7"/>
        <end position="391"/>
    </location>
</feature>
<dbReference type="OrthoDB" id="65739at2"/>
<evidence type="ECO:0000256" key="1">
    <source>
        <dbReference type="ARBA" id="ARBA00004651"/>
    </source>
</evidence>
<dbReference type="GeneID" id="56348000"/>
<name>A0A0J1HYX8_NIACI</name>
<accession>A0A0J1HYX8</accession>
<sequence>MEIWKRNLLVLWIGVFFTSASFNMVIPFLPIFLIELNVHENTEIWAGVLFSAAFFAGAFASPFWGRLADKYGRKPMIIRAGFVLFVVYTLAAFVTNPYQLLVLRILQGLLSGFIPGAIALIGTNTPSDKTGYALSMISTASASGGIMGPLIGGVISQLVGNRLSFASAGLLVFIATFLIIFWVKEDNFSPSKEKGSVRNDLRIAFSNKPLMLVLLLTIVTSCSIMTIEPILPLYILEVGGSMDKASLLAGIIFSLPGIASVIMAPYWGKWADKVGFNRVLFIGLLGGGLGTFAQIIFSNIWGFSITRFIFGLFFCAVFPALNGLVVKSTAEDFRGRAFSLNQTANQLGGMFGPMIGGFLGGVLPAQSVFIVTGILLIVATGIAYKKGNIFSPTMKQKVKIVTHGK</sequence>
<dbReference type="RefSeq" id="WP_047944665.1">
    <property type="nucleotide sequence ID" value="NZ_CP053989.1"/>
</dbReference>
<organism evidence="8 9">
    <name type="scientific">Niallia circulans</name>
    <name type="common">Bacillus circulans</name>
    <dbReference type="NCBI Taxonomy" id="1397"/>
    <lineage>
        <taxon>Bacteria</taxon>
        <taxon>Bacillati</taxon>
        <taxon>Bacillota</taxon>
        <taxon>Bacilli</taxon>
        <taxon>Bacillales</taxon>
        <taxon>Bacillaceae</taxon>
        <taxon>Niallia</taxon>
    </lineage>
</organism>
<dbReference type="PANTHER" id="PTHR43414:SF6">
    <property type="entry name" value="MULTIDRUG RESISTANCE PROTEIN MDTG"/>
    <property type="match status" value="1"/>
</dbReference>
<evidence type="ECO:0000313" key="9">
    <source>
        <dbReference type="Proteomes" id="UP000036045"/>
    </source>
</evidence>
<dbReference type="PROSITE" id="PS50850">
    <property type="entry name" value="MFS"/>
    <property type="match status" value="1"/>
</dbReference>
<dbReference type="GO" id="GO:0022857">
    <property type="term" value="F:transmembrane transporter activity"/>
    <property type="evidence" value="ECO:0007669"/>
    <property type="project" value="InterPro"/>
</dbReference>
<dbReference type="PATRIC" id="fig|1397.4.peg.4320"/>
<evidence type="ECO:0000256" key="4">
    <source>
        <dbReference type="ARBA" id="ARBA00022692"/>
    </source>
</evidence>
<keyword evidence="4" id="KW-0812">Transmembrane</keyword>
<dbReference type="InterPro" id="IPR001958">
    <property type="entry name" value="Tet-R_TetA/multi-R_MdtG-like"/>
</dbReference>
<evidence type="ECO:0000256" key="6">
    <source>
        <dbReference type="ARBA" id="ARBA00023136"/>
    </source>
</evidence>
<comment type="caution">
    <text evidence="8">The sequence shown here is derived from an EMBL/GenBank/DDBJ whole genome shotgun (WGS) entry which is preliminary data.</text>
</comment>
<dbReference type="AlphaFoldDB" id="A0A0J1HYX8"/>
<dbReference type="GO" id="GO:0005886">
    <property type="term" value="C:plasma membrane"/>
    <property type="evidence" value="ECO:0007669"/>
    <property type="project" value="UniProtKB-SubCell"/>
</dbReference>
<evidence type="ECO:0000256" key="2">
    <source>
        <dbReference type="ARBA" id="ARBA00022448"/>
    </source>
</evidence>
<dbReference type="Gene3D" id="1.20.1250.20">
    <property type="entry name" value="MFS general substrate transporter like domains"/>
    <property type="match status" value="2"/>
</dbReference>
<dbReference type="PANTHER" id="PTHR43414">
    <property type="entry name" value="MULTIDRUG RESISTANCE PROTEIN MDTG"/>
    <property type="match status" value="1"/>
</dbReference>
<dbReference type="InterPro" id="IPR020846">
    <property type="entry name" value="MFS_dom"/>
</dbReference>
<evidence type="ECO:0000256" key="3">
    <source>
        <dbReference type="ARBA" id="ARBA00022475"/>
    </source>
</evidence>
<keyword evidence="5" id="KW-1133">Transmembrane helix</keyword>
<keyword evidence="2" id="KW-0813">Transport</keyword>
<protein>
    <submittedName>
        <fullName evidence="8">MFS transporter</fullName>
    </submittedName>
</protein>
<dbReference type="PRINTS" id="PR01035">
    <property type="entry name" value="TCRTETA"/>
</dbReference>
<dbReference type="InterPro" id="IPR036259">
    <property type="entry name" value="MFS_trans_sf"/>
</dbReference>
<comment type="subcellular location">
    <subcellularLocation>
        <location evidence="1">Cell membrane</location>
        <topology evidence="1">Multi-pass membrane protein</topology>
    </subcellularLocation>
</comment>
<dbReference type="EMBL" id="LDPH01000042">
    <property type="protein sequence ID" value="KLV18914.1"/>
    <property type="molecule type" value="Genomic_DNA"/>
</dbReference>
<dbReference type="SUPFAM" id="SSF103473">
    <property type="entry name" value="MFS general substrate transporter"/>
    <property type="match status" value="1"/>
</dbReference>